<gene>
    <name evidence="4" type="ORF">HNR67_005470</name>
</gene>
<protein>
    <submittedName>
        <fullName evidence="4">MGT family glycosyltransferase</fullName>
    </submittedName>
</protein>
<dbReference type="GO" id="GO:0008194">
    <property type="term" value="F:UDP-glycosyltransferase activity"/>
    <property type="evidence" value="ECO:0007669"/>
    <property type="project" value="InterPro"/>
</dbReference>
<dbReference type="InterPro" id="IPR002213">
    <property type="entry name" value="UDP_glucos_trans"/>
</dbReference>
<sequence>MAHILCLAPGAAGHVNPLLGVVSELSARGHRITFATTKDYAARVADAGAEPVVYQSVIEESWADEDPPDFTGEEIIRLMGMGVAETETQLPVLEQALAGDEPDLVLYDGMQLMRWVGPFLGDRWGVPTVQSCPSLVSNQHWSMTDEHVEFDPAHPGFAEVLARLGALAAQRKASFDFGGLFDDSLSARNLVFLPREFQPAGETFDQRYHFVGPCLSQRSFQGEWEPPNSVRPRVFISLGTAYNRQPEFFRTCMDAFDGLPIHVVLAIGDQVDRAALGPAPTHVEVHRFVPQLSVLEQVDLFVTHAGMGSTMEGLHLGVPLLAVPQMAEQRVNADRIEALGLGRQLAPGEVTAESLLAAALAVLGDGAMAKRVAAYRKRSQAAGGAPVAADVVEELL</sequence>
<dbReference type="RefSeq" id="WP_185005112.1">
    <property type="nucleotide sequence ID" value="NZ_BAAAUI010000001.1"/>
</dbReference>
<dbReference type="FunFam" id="3.40.50.2000:FF:000072">
    <property type="entry name" value="Glycosyl transferase"/>
    <property type="match status" value="1"/>
</dbReference>
<feature type="domain" description="Erythromycin biosynthesis protein CIII-like C-terminal" evidence="3">
    <location>
        <begin position="253"/>
        <end position="395"/>
    </location>
</feature>
<dbReference type="CDD" id="cd03784">
    <property type="entry name" value="GT1_Gtf-like"/>
    <property type="match status" value="1"/>
</dbReference>
<comment type="similarity">
    <text evidence="1">Belongs to the UDP-glycosyltransferase family.</text>
</comment>
<dbReference type="InterPro" id="IPR035595">
    <property type="entry name" value="UDP_glycos_trans_CS"/>
</dbReference>
<dbReference type="GO" id="GO:0017000">
    <property type="term" value="P:antibiotic biosynthetic process"/>
    <property type="evidence" value="ECO:0007669"/>
    <property type="project" value="UniProtKB-ARBA"/>
</dbReference>
<evidence type="ECO:0000313" key="4">
    <source>
        <dbReference type="EMBL" id="MBB4679352.1"/>
    </source>
</evidence>
<dbReference type="Pfam" id="PF06722">
    <property type="entry name" value="EryCIII-like_C"/>
    <property type="match status" value="1"/>
</dbReference>
<dbReference type="NCBIfam" id="TIGR01426">
    <property type="entry name" value="MGT"/>
    <property type="match status" value="1"/>
</dbReference>
<evidence type="ECO:0000256" key="2">
    <source>
        <dbReference type="ARBA" id="ARBA00022679"/>
    </source>
</evidence>
<dbReference type="EMBL" id="JACHMH010000001">
    <property type="protein sequence ID" value="MBB4679352.1"/>
    <property type="molecule type" value="Genomic_DNA"/>
</dbReference>
<dbReference type="GO" id="GO:0016758">
    <property type="term" value="F:hexosyltransferase activity"/>
    <property type="evidence" value="ECO:0007669"/>
    <property type="project" value="InterPro"/>
</dbReference>
<proteinExistence type="inferred from homology"/>
<accession>A0A7W7CE56</accession>
<keyword evidence="2 4" id="KW-0808">Transferase</keyword>
<evidence type="ECO:0000259" key="3">
    <source>
        <dbReference type="Pfam" id="PF06722"/>
    </source>
</evidence>
<name>A0A7W7CE56_9PSEU</name>
<dbReference type="InterPro" id="IPR006326">
    <property type="entry name" value="UDPGT_MGT-like"/>
</dbReference>
<evidence type="ECO:0000313" key="5">
    <source>
        <dbReference type="Proteomes" id="UP000533598"/>
    </source>
</evidence>
<dbReference type="Proteomes" id="UP000533598">
    <property type="component" value="Unassembled WGS sequence"/>
</dbReference>
<keyword evidence="5" id="KW-1185">Reference proteome</keyword>
<dbReference type="PANTHER" id="PTHR48050">
    <property type="entry name" value="STEROL 3-BETA-GLUCOSYLTRANSFERASE"/>
    <property type="match status" value="1"/>
</dbReference>
<dbReference type="AlphaFoldDB" id="A0A7W7CE56"/>
<comment type="caution">
    <text evidence="4">The sequence shown here is derived from an EMBL/GenBank/DDBJ whole genome shotgun (WGS) entry which is preliminary data.</text>
</comment>
<organism evidence="4 5">
    <name type="scientific">Crossiella cryophila</name>
    <dbReference type="NCBI Taxonomy" id="43355"/>
    <lineage>
        <taxon>Bacteria</taxon>
        <taxon>Bacillati</taxon>
        <taxon>Actinomycetota</taxon>
        <taxon>Actinomycetes</taxon>
        <taxon>Pseudonocardiales</taxon>
        <taxon>Pseudonocardiaceae</taxon>
        <taxon>Crossiella</taxon>
    </lineage>
</organism>
<dbReference type="InterPro" id="IPR050426">
    <property type="entry name" value="Glycosyltransferase_28"/>
</dbReference>
<dbReference type="InterPro" id="IPR010610">
    <property type="entry name" value="EryCIII-like_C"/>
</dbReference>
<dbReference type="SUPFAM" id="SSF53756">
    <property type="entry name" value="UDP-Glycosyltransferase/glycogen phosphorylase"/>
    <property type="match status" value="1"/>
</dbReference>
<dbReference type="PROSITE" id="PS00375">
    <property type="entry name" value="UDPGT"/>
    <property type="match status" value="1"/>
</dbReference>
<reference evidence="4 5" key="1">
    <citation type="submission" date="2020-08" db="EMBL/GenBank/DDBJ databases">
        <title>Sequencing the genomes of 1000 actinobacteria strains.</title>
        <authorList>
            <person name="Klenk H.-P."/>
        </authorList>
    </citation>
    <scope>NUCLEOTIDE SEQUENCE [LARGE SCALE GENOMIC DNA]</scope>
    <source>
        <strain evidence="4 5">DSM 44230</strain>
    </source>
</reference>
<dbReference type="PANTHER" id="PTHR48050:SF13">
    <property type="entry name" value="STEROL 3-BETA-GLUCOSYLTRANSFERASE UGT80A2"/>
    <property type="match status" value="1"/>
</dbReference>
<dbReference type="Gene3D" id="3.40.50.2000">
    <property type="entry name" value="Glycogen Phosphorylase B"/>
    <property type="match status" value="2"/>
</dbReference>
<evidence type="ECO:0000256" key="1">
    <source>
        <dbReference type="ARBA" id="ARBA00009995"/>
    </source>
</evidence>